<comment type="caution">
    <text evidence="1">The sequence shown here is derived from an EMBL/GenBank/DDBJ whole genome shotgun (WGS) entry which is preliminary data.</text>
</comment>
<organism evidence="1 2">
    <name type="scientific">Prunus dulcis</name>
    <name type="common">Almond</name>
    <name type="synonym">Amygdalus dulcis</name>
    <dbReference type="NCBI Taxonomy" id="3755"/>
    <lineage>
        <taxon>Eukaryota</taxon>
        <taxon>Viridiplantae</taxon>
        <taxon>Streptophyta</taxon>
        <taxon>Embryophyta</taxon>
        <taxon>Tracheophyta</taxon>
        <taxon>Spermatophyta</taxon>
        <taxon>Magnoliopsida</taxon>
        <taxon>eudicotyledons</taxon>
        <taxon>Gunneridae</taxon>
        <taxon>Pentapetalae</taxon>
        <taxon>rosids</taxon>
        <taxon>fabids</taxon>
        <taxon>Rosales</taxon>
        <taxon>Rosaceae</taxon>
        <taxon>Amygdaloideae</taxon>
        <taxon>Amygdaleae</taxon>
        <taxon>Prunus</taxon>
    </lineage>
</organism>
<dbReference type="InterPro" id="IPR046960">
    <property type="entry name" value="PPR_At4g14850-like_plant"/>
</dbReference>
<dbReference type="Proteomes" id="UP001054821">
    <property type="component" value="Chromosome 5"/>
</dbReference>
<dbReference type="GO" id="GO:0009451">
    <property type="term" value="P:RNA modification"/>
    <property type="evidence" value="ECO:0007669"/>
    <property type="project" value="InterPro"/>
</dbReference>
<accession>A0AAD4Z063</accession>
<proteinExistence type="predicted"/>
<dbReference type="Gene3D" id="1.25.40.10">
    <property type="entry name" value="Tetratricopeptide repeat domain"/>
    <property type="match status" value="1"/>
</dbReference>
<reference evidence="1 2" key="1">
    <citation type="journal article" date="2022" name="G3 (Bethesda)">
        <title>Whole-genome sequence and methylome profiling of the almond [Prunus dulcis (Mill.) D.A. Webb] cultivar 'Nonpareil'.</title>
        <authorList>
            <person name="D'Amico-Willman K.M."/>
            <person name="Ouma W.Z."/>
            <person name="Meulia T."/>
            <person name="Sideli G.M."/>
            <person name="Gradziel T.M."/>
            <person name="Fresnedo-Ramirez J."/>
        </authorList>
    </citation>
    <scope>NUCLEOTIDE SEQUENCE [LARGE SCALE GENOMIC DNA]</scope>
    <source>
        <strain evidence="1">Clone GOH B32 T37-40</strain>
    </source>
</reference>
<evidence type="ECO:0008006" key="3">
    <source>
        <dbReference type="Google" id="ProtNLM"/>
    </source>
</evidence>
<dbReference type="InterPro" id="IPR011990">
    <property type="entry name" value="TPR-like_helical_dom_sf"/>
</dbReference>
<dbReference type="GO" id="GO:0003723">
    <property type="term" value="F:RNA binding"/>
    <property type="evidence" value="ECO:0007669"/>
    <property type="project" value="InterPro"/>
</dbReference>
<gene>
    <name evidence="1" type="ORF">L3X38_027170</name>
</gene>
<sequence>MEHKYGQDVVSWTWMISGPAKCGFVEEAVLKFMYMDVEPNYATLVIVMSACFSLGAFKFERGFCEEAARLFQQMVQGGEAEPNEATIVNISSACSSIGALSLGQWIHPYYGKRWEEYFLS</sequence>
<evidence type="ECO:0000313" key="2">
    <source>
        <dbReference type="Proteomes" id="UP001054821"/>
    </source>
</evidence>
<dbReference type="AlphaFoldDB" id="A0AAD4Z063"/>
<keyword evidence="2" id="KW-1185">Reference proteome</keyword>
<dbReference type="PANTHER" id="PTHR47926">
    <property type="entry name" value="PENTATRICOPEPTIDE REPEAT-CONTAINING PROTEIN"/>
    <property type="match status" value="1"/>
</dbReference>
<dbReference type="EMBL" id="JAJFAZ020000005">
    <property type="protein sequence ID" value="KAI5327774.1"/>
    <property type="molecule type" value="Genomic_DNA"/>
</dbReference>
<evidence type="ECO:0000313" key="1">
    <source>
        <dbReference type="EMBL" id="KAI5327774.1"/>
    </source>
</evidence>
<name>A0AAD4Z063_PRUDU</name>
<protein>
    <recommendedName>
        <fullName evidence="3">Pentatricopeptide repeat-containing protein</fullName>
    </recommendedName>
</protein>